<proteinExistence type="predicted"/>
<dbReference type="InterPro" id="IPR036047">
    <property type="entry name" value="F-box-like_dom_sf"/>
</dbReference>
<dbReference type="InterPro" id="IPR001810">
    <property type="entry name" value="F-box_dom"/>
</dbReference>
<evidence type="ECO:0000259" key="3">
    <source>
        <dbReference type="Pfam" id="PF20183"/>
    </source>
</evidence>
<dbReference type="EMBL" id="MDYM01000007">
    <property type="protein sequence ID" value="OQD64563.1"/>
    <property type="molecule type" value="Genomic_DNA"/>
</dbReference>
<keyword evidence="1" id="KW-0732">Signal</keyword>
<evidence type="ECO:0000256" key="1">
    <source>
        <dbReference type="SAM" id="SignalP"/>
    </source>
</evidence>
<protein>
    <submittedName>
        <fullName evidence="4">Uncharacterized protein</fullName>
    </submittedName>
</protein>
<gene>
    <name evidence="4" type="ORF">PENPOL_c007G00074</name>
</gene>
<dbReference type="Pfam" id="PF20183">
    <property type="entry name" value="DUF6546"/>
    <property type="match status" value="1"/>
</dbReference>
<feature type="domain" description="DUF6546" evidence="3">
    <location>
        <begin position="416"/>
        <end position="482"/>
    </location>
</feature>
<sequence length="511" mass="59328">MPRWSRRLSVMAASLPLELLFEIATLLRTDGASLIPCTHVCRYWQSALEPLVYTNIAVYSDSYHKEEGRRGISLTHFQKLTSGSRSIRRNWIRKLEYDIIVPCKLLDWTTSKSSDYSTNNQLRQANDFAFQTAIFDLFQTLHSWNQRCRLSLHLGLRESRHNRWPKMEPDAAHCPTASAYRSFDRYTGTRNNPIPPYRARFVNNMPELYLVHVPCIDTLTVTNRSHDKNQLHQIWTGAIQTIIEHCPTLTELELDLNEWVRPDYLQYIQGRRASLGSLLGSIPSSLRVFRYKGAEDGPWKHTMPALNVVPSGIDSTAINLRNLSNHLRELKLNRTTLPFDFLCPLDGEGQPIIGSLYWPYLRTLEFEDVPPWLPSGKWTSTHTATHRARIENGKWNDRMHDPERRWGGGPGGSVIDEEQFHRLLISMGYATQRMPSLKRMEFHMECYCRFYVYLQNNVSASMLQWQSHVEYQPDTRVAKAWKFGLDDVKVHSTPYGRCSVILPRWPPDEPI</sequence>
<dbReference type="InterPro" id="IPR046676">
    <property type="entry name" value="DUF6546"/>
</dbReference>
<evidence type="ECO:0000313" key="4">
    <source>
        <dbReference type="EMBL" id="OQD64563.1"/>
    </source>
</evidence>
<dbReference type="AlphaFoldDB" id="A0A1V6NIN9"/>
<evidence type="ECO:0000259" key="2">
    <source>
        <dbReference type="Pfam" id="PF12937"/>
    </source>
</evidence>
<keyword evidence="5" id="KW-1185">Reference proteome</keyword>
<accession>A0A1V6NIN9</accession>
<feature type="chain" id="PRO_5012302896" evidence="1">
    <location>
        <begin position="32"/>
        <end position="511"/>
    </location>
</feature>
<reference evidence="5" key="1">
    <citation type="journal article" date="2017" name="Nat. Microbiol.">
        <title>Global analysis of biosynthetic gene clusters reveals vast potential of secondary metabolite production in Penicillium species.</title>
        <authorList>
            <person name="Nielsen J.C."/>
            <person name="Grijseels S."/>
            <person name="Prigent S."/>
            <person name="Ji B."/>
            <person name="Dainat J."/>
            <person name="Nielsen K.F."/>
            <person name="Frisvad J.C."/>
            <person name="Workman M."/>
            <person name="Nielsen J."/>
        </authorList>
    </citation>
    <scope>NUCLEOTIDE SEQUENCE [LARGE SCALE GENOMIC DNA]</scope>
    <source>
        <strain evidence="5">IBT 4502</strain>
    </source>
</reference>
<comment type="caution">
    <text evidence="4">The sequence shown here is derived from an EMBL/GenBank/DDBJ whole genome shotgun (WGS) entry which is preliminary data.</text>
</comment>
<name>A0A1V6NIN9_PENPO</name>
<feature type="signal peptide" evidence="1">
    <location>
        <begin position="1"/>
        <end position="31"/>
    </location>
</feature>
<dbReference type="SUPFAM" id="SSF81383">
    <property type="entry name" value="F-box domain"/>
    <property type="match status" value="1"/>
</dbReference>
<dbReference type="Pfam" id="PF12937">
    <property type="entry name" value="F-box-like"/>
    <property type="match status" value="1"/>
</dbReference>
<feature type="domain" description="F-box" evidence="2">
    <location>
        <begin position="13"/>
        <end position="55"/>
    </location>
</feature>
<dbReference type="OrthoDB" id="4802432at2759"/>
<organism evidence="4 5">
    <name type="scientific">Penicillium polonicum</name>
    <dbReference type="NCBI Taxonomy" id="60169"/>
    <lineage>
        <taxon>Eukaryota</taxon>
        <taxon>Fungi</taxon>
        <taxon>Dikarya</taxon>
        <taxon>Ascomycota</taxon>
        <taxon>Pezizomycotina</taxon>
        <taxon>Eurotiomycetes</taxon>
        <taxon>Eurotiomycetidae</taxon>
        <taxon>Eurotiales</taxon>
        <taxon>Aspergillaceae</taxon>
        <taxon>Penicillium</taxon>
    </lineage>
</organism>
<evidence type="ECO:0000313" key="5">
    <source>
        <dbReference type="Proteomes" id="UP000191408"/>
    </source>
</evidence>
<dbReference type="Proteomes" id="UP000191408">
    <property type="component" value="Unassembled WGS sequence"/>
</dbReference>
<dbReference type="STRING" id="60169.A0A1V6NIN9"/>